<dbReference type="PANTHER" id="PTHR33121">
    <property type="entry name" value="CYCLIC DI-GMP PHOSPHODIESTERASE PDEF"/>
    <property type="match status" value="1"/>
</dbReference>
<evidence type="ECO:0000259" key="1">
    <source>
        <dbReference type="PROSITE" id="PS50887"/>
    </source>
</evidence>
<dbReference type="InterPro" id="IPR029787">
    <property type="entry name" value="Nucleotide_cyclase"/>
</dbReference>
<feature type="domain" description="GGDEF" evidence="1">
    <location>
        <begin position="23"/>
        <end position="166"/>
    </location>
</feature>
<organism evidence="2 3">
    <name type="scientific">Acanthopleuribacter pedis</name>
    <dbReference type="NCBI Taxonomy" id="442870"/>
    <lineage>
        <taxon>Bacteria</taxon>
        <taxon>Pseudomonadati</taxon>
        <taxon>Acidobacteriota</taxon>
        <taxon>Holophagae</taxon>
        <taxon>Acanthopleuribacterales</taxon>
        <taxon>Acanthopleuribacteraceae</taxon>
        <taxon>Acanthopleuribacter</taxon>
    </lineage>
</organism>
<name>A0A8J7U6B6_9BACT</name>
<proteinExistence type="predicted"/>
<dbReference type="InterPro" id="IPR043128">
    <property type="entry name" value="Rev_trsase/Diguanyl_cyclase"/>
</dbReference>
<evidence type="ECO:0000313" key="2">
    <source>
        <dbReference type="EMBL" id="MBO1323448.1"/>
    </source>
</evidence>
<dbReference type="NCBIfam" id="TIGR00254">
    <property type="entry name" value="GGDEF"/>
    <property type="match status" value="1"/>
</dbReference>
<dbReference type="PROSITE" id="PS50887">
    <property type="entry name" value="GGDEF"/>
    <property type="match status" value="1"/>
</dbReference>
<keyword evidence="3" id="KW-1185">Reference proteome</keyword>
<evidence type="ECO:0000313" key="3">
    <source>
        <dbReference type="Proteomes" id="UP000664417"/>
    </source>
</evidence>
<dbReference type="InterPro" id="IPR050706">
    <property type="entry name" value="Cyclic-di-GMP_PDE-like"/>
</dbReference>
<gene>
    <name evidence="2" type="ORF">J3U88_33585</name>
</gene>
<sequence>MWPIKNPGLDDFKNDLNKIQENEIASCLLIDVDLMSAINDNYGHEYGNDVLERIHVSLADFCSVYTSCFFYHLSSDEFLVLISNPEINPIKFTKKIQKIIEELNMPFSHPDIQRPHRDIVTISVGCITGTIQTNGWKKILNSLEESLYQAKRSQPSGVNITKLTVVSQK</sequence>
<dbReference type="InterPro" id="IPR000160">
    <property type="entry name" value="GGDEF_dom"/>
</dbReference>
<dbReference type="RefSeq" id="WP_207863601.1">
    <property type="nucleotide sequence ID" value="NZ_JAFREP010000068.1"/>
</dbReference>
<dbReference type="GO" id="GO:0071111">
    <property type="term" value="F:cyclic-guanylate-specific phosphodiesterase activity"/>
    <property type="evidence" value="ECO:0007669"/>
    <property type="project" value="InterPro"/>
</dbReference>
<dbReference type="AlphaFoldDB" id="A0A8J7U6B6"/>
<dbReference type="EMBL" id="JAFREP010000068">
    <property type="protein sequence ID" value="MBO1323448.1"/>
    <property type="molecule type" value="Genomic_DNA"/>
</dbReference>
<accession>A0A8J7U6B6</accession>
<protein>
    <submittedName>
        <fullName evidence="2">Diguanylate cyclase</fullName>
    </submittedName>
</protein>
<reference evidence="2" key="1">
    <citation type="submission" date="2021-03" db="EMBL/GenBank/DDBJ databases">
        <authorList>
            <person name="Wang G."/>
        </authorList>
    </citation>
    <scope>NUCLEOTIDE SEQUENCE</scope>
    <source>
        <strain evidence="2">KCTC 12899</strain>
    </source>
</reference>
<dbReference type="SMART" id="SM00267">
    <property type="entry name" value="GGDEF"/>
    <property type="match status" value="1"/>
</dbReference>
<comment type="caution">
    <text evidence="2">The sequence shown here is derived from an EMBL/GenBank/DDBJ whole genome shotgun (WGS) entry which is preliminary data.</text>
</comment>
<dbReference type="Gene3D" id="3.30.70.270">
    <property type="match status" value="1"/>
</dbReference>
<dbReference type="Proteomes" id="UP000664417">
    <property type="component" value="Unassembled WGS sequence"/>
</dbReference>
<dbReference type="Pfam" id="PF00990">
    <property type="entry name" value="GGDEF"/>
    <property type="match status" value="1"/>
</dbReference>
<dbReference type="PANTHER" id="PTHR33121:SF70">
    <property type="entry name" value="SIGNALING PROTEIN YKOW"/>
    <property type="match status" value="1"/>
</dbReference>
<dbReference type="SUPFAM" id="SSF55073">
    <property type="entry name" value="Nucleotide cyclase"/>
    <property type="match status" value="1"/>
</dbReference>